<feature type="compositionally biased region" description="Gly residues" evidence="2">
    <location>
        <begin position="32"/>
        <end position="45"/>
    </location>
</feature>
<feature type="region of interest" description="Disordered" evidence="2">
    <location>
        <begin position="519"/>
        <end position="542"/>
    </location>
</feature>
<keyword evidence="5" id="KW-1185">Reference proteome</keyword>
<dbReference type="InterPro" id="IPR016161">
    <property type="entry name" value="Ald_DH/histidinol_DH"/>
</dbReference>
<evidence type="ECO:0000313" key="4">
    <source>
        <dbReference type="EMBL" id="GAA2092460.1"/>
    </source>
</evidence>
<dbReference type="EMBL" id="BAAAPE010000015">
    <property type="protein sequence ID" value="GAA2092460.1"/>
    <property type="molecule type" value="Genomic_DNA"/>
</dbReference>
<proteinExistence type="predicted"/>
<dbReference type="RefSeq" id="WP_344533091.1">
    <property type="nucleotide sequence ID" value="NZ_BAAAPE010000015.1"/>
</dbReference>
<organism evidence="4 5">
    <name type="scientific">Streptomyces albiaxialis</name>
    <dbReference type="NCBI Taxonomy" id="329523"/>
    <lineage>
        <taxon>Bacteria</taxon>
        <taxon>Bacillati</taxon>
        <taxon>Actinomycetota</taxon>
        <taxon>Actinomycetes</taxon>
        <taxon>Kitasatosporales</taxon>
        <taxon>Streptomycetaceae</taxon>
        <taxon>Streptomyces</taxon>
    </lineage>
</organism>
<dbReference type="InterPro" id="IPR050740">
    <property type="entry name" value="Aldehyde_DH_Superfamily"/>
</dbReference>
<feature type="region of interest" description="Disordered" evidence="2">
    <location>
        <begin position="27"/>
        <end position="50"/>
    </location>
</feature>
<dbReference type="PANTHER" id="PTHR43353">
    <property type="entry name" value="SUCCINATE-SEMIALDEHYDE DEHYDROGENASE, MITOCHONDRIAL"/>
    <property type="match status" value="1"/>
</dbReference>
<feature type="domain" description="Aldehyde dehydrogenase" evidence="3">
    <location>
        <begin position="66"/>
        <end position="507"/>
    </location>
</feature>
<dbReference type="InterPro" id="IPR015590">
    <property type="entry name" value="Aldehyde_DH_dom"/>
</dbReference>
<dbReference type="SUPFAM" id="SSF53720">
    <property type="entry name" value="ALDH-like"/>
    <property type="match status" value="1"/>
</dbReference>
<keyword evidence="1" id="KW-0560">Oxidoreductase</keyword>
<dbReference type="Gene3D" id="3.40.309.10">
    <property type="entry name" value="Aldehyde Dehydrogenase, Chain A, domain 2"/>
    <property type="match status" value="1"/>
</dbReference>
<accession>A0ABP5I680</accession>
<feature type="compositionally biased region" description="Basic and acidic residues" evidence="2">
    <location>
        <begin position="531"/>
        <end position="542"/>
    </location>
</feature>
<evidence type="ECO:0000313" key="5">
    <source>
        <dbReference type="Proteomes" id="UP001500016"/>
    </source>
</evidence>
<dbReference type="InterPro" id="IPR016163">
    <property type="entry name" value="Ald_DH_C"/>
</dbReference>
<comment type="caution">
    <text evidence="4">The sequence shown here is derived from an EMBL/GenBank/DDBJ whole genome shotgun (WGS) entry which is preliminary data.</text>
</comment>
<dbReference type="Gene3D" id="3.40.605.10">
    <property type="entry name" value="Aldehyde Dehydrogenase, Chain A, domain 1"/>
    <property type="match status" value="1"/>
</dbReference>
<dbReference type="PANTHER" id="PTHR43353:SF5">
    <property type="entry name" value="SUCCINATE-SEMIALDEHYDE DEHYDROGENASE, MITOCHONDRIAL"/>
    <property type="match status" value="1"/>
</dbReference>
<protein>
    <submittedName>
        <fullName evidence="4">Aldehyde dehydrogenase family protein</fullName>
    </submittedName>
</protein>
<gene>
    <name evidence="4" type="ORF">GCM10009801_58980</name>
</gene>
<dbReference type="Pfam" id="PF00171">
    <property type="entry name" value="Aldedh"/>
    <property type="match status" value="1"/>
</dbReference>
<evidence type="ECO:0000256" key="1">
    <source>
        <dbReference type="ARBA" id="ARBA00023002"/>
    </source>
</evidence>
<dbReference type="InterPro" id="IPR016162">
    <property type="entry name" value="Ald_DH_N"/>
</dbReference>
<dbReference type="Proteomes" id="UP001500016">
    <property type="component" value="Unassembled WGS sequence"/>
</dbReference>
<name>A0ABP5I680_9ACTN</name>
<evidence type="ECO:0000256" key="2">
    <source>
        <dbReference type="SAM" id="MobiDB-lite"/>
    </source>
</evidence>
<evidence type="ECO:0000259" key="3">
    <source>
        <dbReference type="Pfam" id="PF00171"/>
    </source>
</evidence>
<sequence>MGHALTLKPGTAWCDAWARARSAVPEAVADGGPAGTGGTGGGSAGAGDDVPRVRNRWADAWHADGDPLPATTPVDGTPIAGPPRLDAATAHQAVRAALDAHRAWRHVPLPERRARVSAALDALEAHRELLALLLVWEIGKPWKAAQQDVDRAIDGVRWYVERIGPMMDGRSPLPGPVSNIASWNYPMSVLVHAMLVQALAGNAVVAKTPTDGGLACLTVACALCVREGLPFTLVSGSGGELSEALVRAPEIGCVSFVGGRDAGARVATAVADLGKRHILEQEGLNCWGVWEFGDWDALTPLLRKTFDYAKQRCTAYPRFVVQRTLFADFLAAYLPAVRSLRFGHPLAVAAPGDPLPELDFGPLINAGKARELADLTADAIGRGAVPLHRGMLADGRFLPGQDTSAYLPPTTLLGPPPSSPLHHAEPFGPVDTIVLADTEAELLAAMNASNGALVATLSTDDQGLYDRLAPQVRAFKTGHGKPRSRGDRDELFGGFGGSWRGAFVGGELLVRAVTEGPADERLPGNFPDYRLQPEGERERRAA</sequence>
<reference evidence="5" key="1">
    <citation type="journal article" date="2019" name="Int. J. Syst. Evol. Microbiol.">
        <title>The Global Catalogue of Microorganisms (GCM) 10K type strain sequencing project: providing services to taxonomists for standard genome sequencing and annotation.</title>
        <authorList>
            <consortium name="The Broad Institute Genomics Platform"/>
            <consortium name="The Broad Institute Genome Sequencing Center for Infectious Disease"/>
            <person name="Wu L."/>
            <person name="Ma J."/>
        </authorList>
    </citation>
    <scope>NUCLEOTIDE SEQUENCE [LARGE SCALE GENOMIC DNA]</scope>
    <source>
        <strain evidence="5">JCM 15478</strain>
    </source>
</reference>